<dbReference type="AlphaFoldDB" id="A0A0D7K4B2"/>
<name>A0A0D7K4B2_9BURK</name>
<protein>
    <recommendedName>
        <fullName evidence="4">ATP-binding protein</fullName>
    </recommendedName>
</protein>
<feature type="coiled-coil region" evidence="1">
    <location>
        <begin position="759"/>
        <end position="811"/>
    </location>
</feature>
<dbReference type="Proteomes" id="UP000032566">
    <property type="component" value="Unassembled WGS sequence"/>
</dbReference>
<accession>A0A0D7K4B2</accession>
<sequence>MRAFFMDYRMDNVTTSKYQLRRMFLINAGTNKALPSNRITVVDPRGGALVTGPNGVGKTMTLRLLPLFFGFSPNRLVGDDSNRGGMVPFILPEESSAIAFEYQRGDESELRLAVMRREPSDSRSPFYRIFNCGWDQSLFVRDGLFITDEESKSQASVKYSKKFTVAEYRSVILRTAIHTKDRSIRAFQADYSFAPVPLDNLDKLIAAMVKDSVSFDDITAVAVSRAQQNLGRAGESGRLPFRQKQSDLQAWLKTNRACQMVIEQKAKVDELRNWMSRYNAAENDKRALWWDVSTLMGKKESLNHLKRQELGDARTAWETECQYAAQVLDQLQGSVASAGERFTEVAGNLNELSRTREWFERENVTHWAALQSELPTLKQQKATLADQVAIASQGQEEAIRQYETLRNDARLAHNKLIGTLEASKSAPNSIYQTTCEGIDASAAEQANSLRVEAEVIQDDIQQLVTQKREEFGRLDERVSNPAVSQEALNALREANSTLQELHNRLNDAQETKAHALAAFQQAQEAFTRQESTITAHRQRLADCEANFSKAQSMLAPEKDSLLYALRAHPSDAWKRDLATVLDPNLLHRSDLEPLFVEEGGSLFGWALDTSKITLPAWTEDAALRDGLARADEERAAAQQQLHSSEQDLARIGNEHKISNDDLANANAAIQILGGQIKAQRQVLDRANEAVRVERDEGVSLAKAAKEAILKDINQLQAQIAASKKKLSVDLAAIEDRRTQQRRIALQRRDEAVAQISQSITNAEKELGETLKAISEQERTHLSEQGIDVGTLNTVRAKINDLAARISAIENRDAVIKAWREYTESAGETRYEQFRLQVNSAKTAHESAQTALSSHQRNWDARTKEMKSTLQSMEEVIDVLSTETSKLQLLLESIGPRPAFVLSTVDTSATYEQMKGRQSTIQSQLLEAERGLQNSFGALERVLCSADTQLAKFITDWMGERVSPEASIHTRAMELIHCYSSIGPQFIRPANQTLRSFLTNISSLQSAISEFESEVRSVNARLQAGLSQVRCFERIQDLTLNIQPTFEDLGFYKMLKRMSEAIRNYSLNQAAMDDTLPAPADITAAVAEFASVLGNDGNLDVDLSKHITLSGSVRDNGTLKEFKRDSQLAGISSNGLSAILRITLVAAIINTMRGSAPIYVPWVTDEIATFDGPNLRALMQMLAENRIDVITAAPDLDPLLHPLFAQRYLFQDRGRIRERHVAPDQSTQAHEEGSAA</sequence>
<gene>
    <name evidence="2" type="ORF">RP29_19810</name>
</gene>
<feature type="coiled-coil region" evidence="1">
    <location>
        <begin position="446"/>
        <end position="525"/>
    </location>
</feature>
<evidence type="ECO:0000313" key="2">
    <source>
        <dbReference type="EMBL" id="KJA08834.1"/>
    </source>
</evidence>
<dbReference type="EMBL" id="JXYQ01000099">
    <property type="protein sequence ID" value="KJA08834.1"/>
    <property type="molecule type" value="Genomic_DNA"/>
</dbReference>
<reference evidence="2 3" key="1">
    <citation type="submission" date="2014-12" db="EMBL/GenBank/DDBJ databases">
        <title>Isolation of bacteria from lake water.</title>
        <authorList>
            <person name="Sheng K.-Y."/>
            <person name="Chin P.-S."/>
            <person name="Chan K.-G."/>
            <person name="Tan G.S."/>
        </authorList>
    </citation>
    <scope>NUCLEOTIDE SEQUENCE [LARGE SCALE GENOMIC DNA]</scope>
    <source>
        <strain evidence="2 3">KY4</strain>
    </source>
</reference>
<dbReference type="Pfam" id="PF12128">
    <property type="entry name" value="DUF3584"/>
    <property type="match status" value="1"/>
</dbReference>
<feature type="coiled-coil region" evidence="1">
    <location>
        <begin position="627"/>
        <end position="725"/>
    </location>
</feature>
<proteinExistence type="predicted"/>
<dbReference type="InterPro" id="IPR021979">
    <property type="entry name" value="DUF3584"/>
</dbReference>
<evidence type="ECO:0008006" key="4">
    <source>
        <dbReference type="Google" id="ProtNLM"/>
    </source>
</evidence>
<dbReference type="PATRIC" id="fig|80878.5.peg.4345"/>
<keyword evidence="3" id="KW-1185">Reference proteome</keyword>
<keyword evidence="1" id="KW-0175">Coiled coil</keyword>
<organism evidence="2 3">
    <name type="scientific">Acidovorax temperans</name>
    <dbReference type="NCBI Taxonomy" id="80878"/>
    <lineage>
        <taxon>Bacteria</taxon>
        <taxon>Pseudomonadati</taxon>
        <taxon>Pseudomonadota</taxon>
        <taxon>Betaproteobacteria</taxon>
        <taxon>Burkholderiales</taxon>
        <taxon>Comamonadaceae</taxon>
        <taxon>Acidovorax</taxon>
    </lineage>
</organism>
<comment type="caution">
    <text evidence="2">The sequence shown here is derived from an EMBL/GenBank/DDBJ whole genome shotgun (WGS) entry which is preliminary data.</text>
</comment>
<dbReference type="OrthoDB" id="9810371at2"/>
<dbReference type="STRING" id="80878.RP29_19810"/>
<evidence type="ECO:0000313" key="3">
    <source>
        <dbReference type="Proteomes" id="UP000032566"/>
    </source>
</evidence>
<evidence type="ECO:0000256" key="1">
    <source>
        <dbReference type="SAM" id="Coils"/>
    </source>
</evidence>